<feature type="compositionally biased region" description="Pro residues" evidence="1">
    <location>
        <begin position="1"/>
        <end position="14"/>
    </location>
</feature>
<dbReference type="Proteomes" id="UP001407347">
    <property type="component" value="Unassembled WGS sequence"/>
</dbReference>
<keyword evidence="3" id="KW-1185">Reference proteome</keyword>
<gene>
    <name evidence="2" type="ORF">PUR29_36425</name>
</gene>
<sequence>MPHPAPPNAAPPTNPGTNSFAGTLDIIARLERERRHCLERARGETAEGEAPPAHYAGRALAYGDAVRLIREAGLSGPVAELLPLDFDRMLAAIEARGTALARAMPDEAAALRVLDTAYERLKALGFRAALYCPKDGKARQFIEAGSLGIHVGHREADGTVWLADGGDLWASNPILFREMPVLAASATTGATP</sequence>
<dbReference type="EMBL" id="JAQYXP010000009">
    <property type="protein sequence ID" value="MEN3238924.1"/>
    <property type="molecule type" value="Genomic_DNA"/>
</dbReference>
<evidence type="ECO:0000313" key="2">
    <source>
        <dbReference type="EMBL" id="MEN3238924.1"/>
    </source>
</evidence>
<protein>
    <submittedName>
        <fullName evidence="2">Uncharacterized protein</fullName>
    </submittedName>
</protein>
<evidence type="ECO:0000256" key="1">
    <source>
        <dbReference type="SAM" id="MobiDB-lite"/>
    </source>
</evidence>
<feature type="region of interest" description="Disordered" evidence="1">
    <location>
        <begin position="1"/>
        <end position="21"/>
    </location>
</feature>
<organism evidence="2 3">
    <name type="scientific">Methylobacterium ajmalii</name>
    <dbReference type="NCBI Taxonomy" id="2738439"/>
    <lineage>
        <taxon>Bacteria</taxon>
        <taxon>Pseudomonadati</taxon>
        <taxon>Pseudomonadota</taxon>
        <taxon>Alphaproteobacteria</taxon>
        <taxon>Hyphomicrobiales</taxon>
        <taxon>Methylobacteriaceae</taxon>
        <taxon>Methylobacterium</taxon>
    </lineage>
</organism>
<accession>A0ABV0A510</accession>
<name>A0ABV0A510_9HYPH</name>
<proteinExistence type="predicted"/>
<reference evidence="2 3" key="1">
    <citation type="journal article" date="2023" name="PLoS ONE">
        <title>Complete genome assembly of Hawai'i environmental nontuberculous mycobacteria reveals unexpected co-isolation with methylobacteria.</title>
        <authorList>
            <person name="Hendrix J."/>
            <person name="Epperson L.E."/>
            <person name="Tong E.I."/>
            <person name="Chan Y.L."/>
            <person name="Hasan N.A."/>
            <person name="Dawrs S.N."/>
            <person name="Norton G.J."/>
            <person name="Virdi R."/>
            <person name="Crooks J.L."/>
            <person name="Chan E.D."/>
            <person name="Honda J.R."/>
            <person name="Strong M."/>
        </authorList>
    </citation>
    <scope>NUCLEOTIDE SEQUENCE [LARGE SCALE GENOMIC DNA]</scope>
    <source>
        <strain evidence="2 3">NJH_HI04-1</strain>
    </source>
</reference>
<dbReference type="RefSeq" id="WP_346013872.1">
    <property type="nucleotide sequence ID" value="NZ_JAQYXP010000009.1"/>
</dbReference>
<comment type="caution">
    <text evidence="2">The sequence shown here is derived from an EMBL/GenBank/DDBJ whole genome shotgun (WGS) entry which is preliminary data.</text>
</comment>
<evidence type="ECO:0000313" key="3">
    <source>
        <dbReference type="Proteomes" id="UP001407347"/>
    </source>
</evidence>